<feature type="region of interest" description="Disordered" evidence="5">
    <location>
        <begin position="210"/>
        <end position="274"/>
    </location>
</feature>
<gene>
    <name evidence="6" type="ORF">ASIM_LOCUS9874</name>
</gene>
<comment type="similarity">
    <text evidence="2">Belongs to the MLF family.</text>
</comment>
<evidence type="ECO:0000256" key="3">
    <source>
        <dbReference type="ARBA" id="ARBA00022490"/>
    </source>
</evidence>
<comment type="subcellular location">
    <subcellularLocation>
        <location evidence="1">Cytoplasm</location>
    </subcellularLocation>
</comment>
<dbReference type="InterPro" id="IPR019376">
    <property type="entry name" value="Myeloid_leukemia_factor"/>
</dbReference>
<proteinExistence type="inferred from homology"/>
<name>A0A0M3JR13_ANISI</name>
<keyword evidence="7" id="KW-1185">Reference proteome</keyword>
<evidence type="ECO:0000256" key="4">
    <source>
        <dbReference type="ARBA" id="ARBA00022553"/>
    </source>
</evidence>
<dbReference type="OrthoDB" id="8707547at2759"/>
<protein>
    <submittedName>
        <fullName evidence="8">Myeloid leukemia factor (inferred by orthology to a D. melanogaster protein)</fullName>
    </submittedName>
</protein>
<dbReference type="GO" id="GO:0005737">
    <property type="term" value="C:cytoplasm"/>
    <property type="evidence" value="ECO:0007669"/>
    <property type="project" value="UniProtKB-SubCell"/>
</dbReference>
<evidence type="ECO:0000313" key="7">
    <source>
        <dbReference type="Proteomes" id="UP000267096"/>
    </source>
</evidence>
<dbReference type="Pfam" id="PF10248">
    <property type="entry name" value="Mlf1IP"/>
    <property type="match status" value="1"/>
</dbReference>
<dbReference type="AlphaFoldDB" id="A0A0M3JR13"/>
<dbReference type="EMBL" id="UYRR01030974">
    <property type="protein sequence ID" value="VDK41944.1"/>
    <property type="molecule type" value="Genomic_DNA"/>
</dbReference>
<evidence type="ECO:0000256" key="2">
    <source>
        <dbReference type="ARBA" id="ARBA00008332"/>
    </source>
</evidence>
<feature type="compositionally biased region" description="Polar residues" evidence="5">
    <location>
        <begin position="216"/>
        <end position="229"/>
    </location>
</feature>
<evidence type="ECO:0000313" key="6">
    <source>
        <dbReference type="EMBL" id="VDK41944.1"/>
    </source>
</evidence>
<keyword evidence="4" id="KW-0597">Phosphoprotein</keyword>
<keyword evidence="3" id="KW-0963">Cytoplasm</keyword>
<accession>A0A0M3JR13</accession>
<dbReference type="PANTHER" id="PTHR13105">
    <property type="entry name" value="MYELOID LEUKEMIA FACTOR"/>
    <property type="match status" value="1"/>
</dbReference>
<evidence type="ECO:0000256" key="5">
    <source>
        <dbReference type="SAM" id="MobiDB-lite"/>
    </source>
</evidence>
<dbReference type="Proteomes" id="UP000267096">
    <property type="component" value="Unassembled WGS sequence"/>
</dbReference>
<feature type="compositionally biased region" description="Low complexity" evidence="5">
    <location>
        <begin position="238"/>
        <end position="247"/>
    </location>
</feature>
<reference evidence="6 7" key="2">
    <citation type="submission" date="2018-11" db="EMBL/GenBank/DDBJ databases">
        <authorList>
            <consortium name="Pathogen Informatics"/>
        </authorList>
    </citation>
    <scope>NUCLEOTIDE SEQUENCE [LARGE SCALE GENOMIC DNA]</scope>
</reference>
<sequence length="274" mass="30708">MLENATARQRPQYPDDMALMNPFGGFGGNLFGGIMRQMEDVQSNIMSDPNAHVYSHSTMITYDGRNGDQPRIVEKSIRKAGDIRETRESLRRGNVGERMSIEHTIGDRTHVIEKKRDREGRIREEQRFVNLDQGEAEDFDREFSTRVRHNLGGDSSVRVRQAIEANPRSTSHTSSRTNHTVNSNFIFSKASNTTRPSGSEAAPVITLVDEEEDEISNSSGSSPQQANAHSSRKHGGSRSRSSGPIIREISEEEAEMSVSKRRKGLGRFFKANDD</sequence>
<organism evidence="8">
    <name type="scientific">Anisakis simplex</name>
    <name type="common">Herring worm</name>
    <dbReference type="NCBI Taxonomy" id="6269"/>
    <lineage>
        <taxon>Eukaryota</taxon>
        <taxon>Metazoa</taxon>
        <taxon>Ecdysozoa</taxon>
        <taxon>Nematoda</taxon>
        <taxon>Chromadorea</taxon>
        <taxon>Rhabditida</taxon>
        <taxon>Spirurina</taxon>
        <taxon>Ascaridomorpha</taxon>
        <taxon>Ascaridoidea</taxon>
        <taxon>Anisakidae</taxon>
        <taxon>Anisakis</taxon>
        <taxon>Anisakis simplex complex</taxon>
    </lineage>
</organism>
<evidence type="ECO:0000313" key="8">
    <source>
        <dbReference type="WBParaSite" id="ASIM_0001014301-mRNA-1"/>
    </source>
</evidence>
<reference evidence="8" key="1">
    <citation type="submission" date="2017-02" db="UniProtKB">
        <authorList>
            <consortium name="WormBaseParasite"/>
        </authorList>
    </citation>
    <scope>IDENTIFICATION</scope>
</reference>
<evidence type="ECO:0000256" key="1">
    <source>
        <dbReference type="ARBA" id="ARBA00004496"/>
    </source>
</evidence>
<dbReference type="WBParaSite" id="ASIM_0001014301-mRNA-1">
    <property type="protein sequence ID" value="ASIM_0001014301-mRNA-1"/>
    <property type="gene ID" value="ASIM_0001014301"/>
</dbReference>